<dbReference type="eggNOG" id="COG4122">
    <property type="taxonomic scope" value="Bacteria"/>
</dbReference>
<dbReference type="Gene3D" id="3.40.50.150">
    <property type="entry name" value="Vaccinia Virus protein VP39"/>
    <property type="match status" value="1"/>
</dbReference>
<dbReference type="Proteomes" id="UP000022141">
    <property type="component" value="Unassembled WGS sequence"/>
</dbReference>
<dbReference type="Pfam" id="PF13578">
    <property type="entry name" value="Methyltransf_24"/>
    <property type="match status" value="1"/>
</dbReference>
<evidence type="ECO:0000313" key="1">
    <source>
        <dbReference type="EMBL" id="EXI87565.1"/>
    </source>
</evidence>
<dbReference type="AlphaFoldDB" id="A0A011QEQ8"/>
<reference evidence="1" key="1">
    <citation type="submission" date="2014-02" db="EMBL/GenBank/DDBJ databases">
        <title>Expanding our view of genomic diversity in Candidatus Accumulibacter clades.</title>
        <authorList>
            <person name="Skennerton C.T."/>
            <person name="Barr J.J."/>
            <person name="Slater F.R."/>
            <person name="Bond P.L."/>
            <person name="Tyson G.W."/>
        </authorList>
    </citation>
    <scope>NUCLEOTIDE SEQUENCE [LARGE SCALE GENOMIC DNA]</scope>
</reference>
<sequence>MKPMVFPRRMLVMALDRLGMYSSVLLRRQGPLLEDGWFRSFREKKPVNSVGEPIPWLTYPALDFLAPRISASLSVFEYGCGHSTLWWAARVRQLVAVEHDPSWIAAIRPRLPKTAVVRHHALEPAAHYVNAIIAEATFFDIVVIDGRHRNQCLQCAPQALSPRGVIILDNSDRPQYQPGSAYLQSLGFRHVDFSGLVPVVCWKSCTSIYYRDDNVLGL</sequence>
<accession>A0A011QEQ8</accession>
<gene>
    <name evidence="1" type="ORF">AW11_02429</name>
</gene>
<dbReference type="GO" id="GO:0008168">
    <property type="term" value="F:methyltransferase activity"/>
    <property type="evidence" value="ECO:0007669"/>
    <property type="project" value="UniProtKB-KW"/>
</dbReference>
<organism evidence="1 2">
    <name type="scientific">Accumulibacter regalis</name>
    <dbReference type="NCBI Taxonomy" id="522306"/>
    <lineage>
        <taxon>Bacteria</taxon>
        <taxon>Pseudomonadati</taxon>
        <taxon>Pseudomonadota</taxon>
        <taxon>Betaproteobacteria</taxon>
        <taxon>Candidatus Accumulibacter</taxon>
    </lineage>
</organism>
<comment type="caution">
    <text evidence="1">The sequence shown here is derived from an EMBL/GenBank/DDBJ whole genome shotgun (WGS) entry which is preliminary data.</text>
</comment>
<protein>
    <submittedName>
        <fullName evidence="1">O-methyltransferase</fullName>
    </submittedName>
</protein>
<dbReference type="EMBL" id="JEMY01000033">
    <property type="protein sequence ID" value="EXI87565.1"/>
    <property type="molecule type" value="Genomic_DNA"/>
</dbReference>
<proteinExistence type="predicted"/>
<dbReference type="InterPro" id="IPR029063">
    <property type="entry name" value="SAM-dependent_MTases_sf"/>
</dbReference>
<name>A0A011QEQ8_ACCRE</name>
<dbReference type="SUPFAM" id="SSF53335">
    <property type="entry name" value="S-adenosyl-L-methionine-dependent methyltransferases"/>
    <property type="match status" value="1"/>
</dbReference>
<dbReference type="GO" id="GO:0032259">
    <property type="term" value="P:methylation"/>
    <property type="evidence" value="ECO:0007669"/>
    <property type="project" value="UniProtKB-KW"/>
</dbReference>
<keyword evidence="2" id="KW-1185">Reference proteome</keyword>
<evidence type="ECO:0000313" key="2">
    <source>
        <dbReference type="Proteomes" id="UP000022141"/>
    </source>
</evidence>
<dbReference type="STRING" id="1454004.AW11_02429"/>